<sequence>MLVHRGCMTTTPERQPISLSSYKDILAYVPHALGFHPRNSAVLLLIDDDRLEATLRVDLPPTEHAPDLEIWIGQVCRLLHRIPNIDDIAVVIYVAGNAGGSQVVPLSSLVAKLETALTHQSIRLRHAWCRQDSRIWTYGTEDGPDVQDVPALDTNETNLSMVLAGSAPLDQPWDGSGVPEWSNADDVLQLVGNQDANIMVSLDAWHESLSQPAAISTAELHSDPQRAAIHVGSLQTKLVRDLLPFLAGEGLESALDIIFGISVDEREGAVAPLADYLLGRGWYAPDWERVDRLWELSRDLLGVAQDEPRQALLCILAWIEWARGRGSMALVLLEQAVLENEKYELAMLLQKLMEHGVMPSWATDQLRAWRANFS</sequence>
<evidence type="ECO:0000313" key="1">
    <source>
        <dbReference type="EMBL" id="QDY65627.1"/>
    </source>
</evidence>
<accession>A0ABX5Y691</accession>
<dbReference type="EMBL" id="CP042260">
    <property type="protein sequence ID" value="QDY65627.1"/>
    <property type="molecule type" value="Genomic_DNA"/>
</dbReference>
<evidence type="ECO:0000313" key="2">
    <source>
        <dbReference type="Proteomes" id="UP000320717"/>
    </source>
</evidence>
<dbReference type="InterPro" id="IPR025447">
    <property type="entry name" value="DUF4192"/>
</dbReference>
<dbReference type="Pfam" id="PF13830">
    <property type="entry name" value="DUF4192"/>
    <property type="match status" value="2"/>
</dbReference>
<organism evidence="1 2">
    <name type="scientific">Glutamicibacter halophytocola</name>
    <dbReference type="NCBI Taxonomy" id="1933880"/>
    <lineage>
        <taxon>Bacteria</taxon>
        <taxon>Bacillati</taxon>
        <taxon>Actinomycetota</taxon>
        <taxon>Actinomycetes</taxon>
        <taxon>Micrococcales</taxon>
        <taxon>Micrococcaceae</taxon>
        <taxon>Glutamicibacter</taxon>
    </lineage>
</organism>
<protein>
    <submittedName>
        <fullName evidence="1">DUF4192 family protein</fullName>
    </submittedName>
</protein>
<keyword evidence="2" id="KW-1185">Reference proteome</keyword>
<dbReference type="Proteomes" id="UP000320717">
    <property type="component" value="Chromosome"/>
</dbReference>
<gene>
    <name evidence="1" type="ORF">FQA45_04520</name>
</gene>
<reference evidence="1 2" key="1">
    <citation type="submission" date="2019-07" db="EMBL/GenBank/DDBJ databases">
        <title>Complete Genome Sequence of drought tolerant Plant Growth-Promoting Rhizobacterium Glutamicibacter halophytocola DR408.</title>
        <authorList>
            <person name="Nishu S.D."/>
            <person name="Lee T.K."/>
        </authorList>
    </citation>
    <scope>NUCLEOTIDE SEQUENCE [LARGE SCALE GENOMIC DNA]</scope>
    <source>
        <strain evidence="1 2">DR408</strain>
    </source>
</reference>
<name>A0ABX5Y691_9MICC</name>
<proteinExistence type="predicted"/>